<protein>
    <submittedName>
        <fullName evidence="1">Uncharacterized protein</fullName>
    </submittedName>
</protein>
<dbReference type="OrthoDB" id="8943435at2"/>
<evidence type="ECO:0000313" key="2">
    <source>
        <dbReference type="Proteomes" id="UP000414233"/>
    </source>
</evidence>
<dbReference type="EMBL" id="CABPRZ010000016">
    <property type="protein sequence ID" value="VVE32218.1"/>
    <property type="molecule type" value="Genomic_DNA"/>
</dbReference>
<sequence>MLALTKDVILKAIARISAGSHGGPVADSIVDGLIARDLVRRVDGRLELTESGRSYQRSAFRPSWH</sequence>
<gene>
    <name evidence="1" type="ORF">PTE30175_03616</name>
</gene>
<name>A0A5E4X7K6_9BURK</name>
<evidence type="ECO:0000313" key="1">
    <source>
        <dbReference type="EMBL" id="VVE32218.1"/>
    </source>
</evidence>
<dbReference type="RefSeq" id="WP_150698435.1">
    <property type="nucleotide sequence ID" value="NZ_CABPRZ010000016.1"/>
</dbReference>
<keyword evidence="2" id="KW-1185">Reference proteome</keyword>
<dbReference type="Proteomes" id="UP000414233">
    <property type="component" value="Unassembled WGS sequence"/>
</dbReference>
<dbReference type="AlphaFoldDB" id="A0A5E4X7K6"/>
<proteinExistence type="predicted"/>
<accession>A0A5E4X7K6</accession>
<organism evidence="1 2">
    <name type="scientific">Pandoraea terrae</name>
    <dbReference type="NCBI Taxonomy" id="1537710"/>
    <lineage>
        <taxon>Bacteria</taxon>
        <taxon>Pseudomonadati</taxon>
        <taxon>Pseudomonadota</taxon>
        <taxon>Betaproteobacteria</taxon>
        <taxon>Burkholderiales</taxon>
        <taxon>Burkholderiaceae</taxon>
        <taxon>Pandoraea</taxon>
    </lineage>
</organism>
<reference evidence="1 2" key="1">
    <citation type="submission" date="2019-08" db="EMBL/GenBank/DDBJ databases">
        <authorList>
            <person name="Peeters C."/>
        </authorList>
    </citation>
    <scope>NUCLEOTIDE SEQUENCE [LARGE SCALE GENOMIC DNA]</scope>
    <source>
        <strain evidence="1 2">LMG 30175</strain>
    </source>
</reference>